<dbReference type="GeneID" id="85494937"/>
<reference evidence="5" key="1">
    <citation type="journal article" date="2023" name="BMC Genomics">
        <title>Chromosome-level genome assemblies of Cutaneotrichosporon spp. (Trichosporonales, Basidiomycota) reveal imbalanced evolution between nucleotide sequences and chromosome synteny.</title>
        <authorList>
            <person name="Kobayashi Y."/>
            <person name="Kayamori A."/>
            <person name="Aoki K."/>
            <person name="Shiwa Y."/>
            <person name="Matsutani M."/>
            <person name="Fujita N."/>
            <person name="Sugita T."/>
            <person name="Iwasaki W."/>
            <person name="Tanaka N."/>
            <person name="Takashima M."/>
        </authorList>
    </citation>
    <scope>NUCLEOTIDE SEQUENCE</scope>
    <source>
        <strain evidence="5">HIS019</strain>
    </source>
</reference>
<dbReference type="InterPro" id="IPR039883">
    <property type="entry name" value="Fcf2/DNTTIP2"/>
</dbReference>
<feature type="compositionally biased region" description="Low complexity" evidence="3">
    <location>
        <begin position="141"/>
        <end position="152"/>
    </location>
</feature>
<dbReference type="Proteomes" id="UP001233271">
    <property type="component" value="Chromosome 3"/>
</dbReference>
<dbReference type="Pfam" id="PF08698">
    <property type="entry name" value="Fcf2"/>
    <property type="match status" value="1"/>
</dbReference>
<dbReference type="KEGG" id="ccac:CcaHIS019_0311370"/>
<dbReference type="AlphaFoldDB" id="A0AA48QV88"/>
<keyword evidence="6" id="KW-1185">Reference proteome</keyword>
<feature type="compositionally biased region" description="Basic residues" evidence="3">
    <location>
        <begin position="258"/>
        <end position="271"/>
    </location>
</feature>
<evidence type="ECO:0000256" key="1">
    <source>
        <dbReference type="ARBA" id="ARBA00004604"/>
    </source>
</evidence>
<dbReference type="GO" id="GO:0005730">
    <property type="term" value="C:nucleolus"/>
    <property type="evidence" value="ECO:0007669"/>
    <property type="project" value="UniProtKB-SubCell"/>
</dbReference>
<feature type="domain" description="Fcf2 pre-rRNA processing C-terminal" evidence="4">
    <location>
        <begin position="272"/>
        <end position="371"/>
    </location>
</feature>
<dbReference type="GO" id="GO:0003723">
    <property type="term" value="F:RNA binding"/>
    <property type="evidence" value="ECO:0007669"/>
    <property type="project" value="TreeGrafter"/>
</dbReference>
<dbReference type="PANTHER" id="PTHR21686">
    <property type="entry name" value="DEOXYNUCLEOTIDYLTRANSFERASE TERMINAL-INTERACTING PROTEIN 2"/>
    <property type="match status" value="1"/>
</dbReference>
<evidence type="ECO:0000259" key="4">
    <source>
        <dbReference type="Pfam" id="PF08698"/>
    </source>
</evidence>
<dbReference type="RefSeq" id="XP_060456332.1">
    <property type="nucleotide sequence ID" value="XM_060599660.1"/>
</dbReference>
<feature type="region of interest" description="Disordered" evidence="3">
    <location>
        <begin position="309"/>
        <end position="334"/>
    </location>
</feature>
<feature type="region of interest" description="Disordered" evidence="3">
    <location>
        <begin position="1"/>
        <end position="292"/>
    </location>
</feature>
<protein>
    <recommendedName>
        <fullName evidence="4">Fcf2 pre-rRNA processing C-terminal domain-containing protein</fullName>
    </recommendedName>
</protein>
<dbReference type="PANTHER" id="PTHR21686:SF12">
    <property type="entry name" value="DEOXYNUCLEOTIDYLTRANSFERASE TERMINAL-INTERACTING PROTEIN 2"/>
    <property type="match status" value="1"/>
</dbReference>
<name>A0AA48QV88_9TREE</name>
<evidence type="ECO:0000313" key="5">
    <source>
        <dbReference type="EMBL" id="BEI91067.1"/>
    </source>
</evidence>
<feature type="compositionally biased region" description="Low complexity" evidence="3">
    <location>
        <begin position="167"/>
        <end position="187"/>
    </location>
</feature>
<dbReference type="GO" id="GO:0006396">
    <property type="term" value="P:RNA processing"/>
    <property type="evidence" value="ECO:0007669"/>
    <property type="project" value="TreeGrafter"/>
</dbReference>
<keyword evidence="2" id="KW-0539">Nucleus</keyword>
<gene>
    <name evidence="5" type="primary">fcf2</name>
    <name evidence="5" type="ORF">CcaverHIS019_0311370</name>
</gene>
<dbReference type="InterPro" id="IPR014810">
    <property type="entry name" value="Fcf2_C"/>
</dbReference>
<evidence type="ECO:0000256" key="2">
    <source>
        <dbReference type="ARBA" id="ARBA00023242"/>
    </source>
</evidence>
<feature type="compositionally biased region" description="Acidic residues" evidence="3">
    <location>
        <begin position="153"/>
        <end position="163"/>
    </location>
</feature>
<organism evidence="5 6">
    <name type="scientific">Cutaneotrichosporon cavernicola</name>
    <dbReference type="NCBI Taxonomy" id="279322"/>
    <lineage>
        <taxon>Eukaryota</taxon>
        <taxon>Fungi</taxon>
        <taxon>Dikarya</taxon>
        <taxon>Basidiomycota</taxon>
        <taxon>Agaricomycotina</taxon>
        <taxon>Tremellomycetes</taxon>
        <taxon>Trichosporonales</taxon>
        <taxon>Trichosporonaceae</taxon>
        <taxon>Cutaneotrichosporon</taxon>
    </lineage>
</organism>
<evidence type="ECO:0000256" key="3">
    <source>
        <dbReference type="SAM" id="MobiDB-lite"/>
    </source>
</evidence>
<comment type="subcellular location">
    <subcellularLocation>
        <location evidence="1">Nucleus</location>
        <location evidence="1">Nucleolus</location>
    </subcellularLocation>
</comment>
<evidence type="ECO:0000313" key="6">
    <source>
        <dbReference type="Proteomes" id="UP001233271"/>
    </source>
</evidence>
<proteinExistence type="predicted"/>
<dbReference type="EMBL" id="AP028214">
    <property type="protein sequence ID" value="BEI91067.1"/>
    <property type="molecule type" value="Genomic_DNA"/>
</dbReference>
<feature type="compositionally biased region" description="Basic and acidic residues" evidence="3">
    <location>
        <begin position="200"/>
        <end position="210"/>
    </location>
</feature>
<feature type="compositionally biased region" description="Polar residues" evidence="3">
    <location>
        <begin position="77"/>
        <end position="96"/>
    </location>
</feature>
<sequence>MSTPRRPVRGLASSTPSRLRKPSTPQPHHHRTADELAIEEASQVLHGVEEQEATPDALLSPRARRYAAITHRREASVDSTPSLLKTLPTRSGQETRQGAEDSDDEALGDGVTGRDSDEEGYQRSADSSSESDASSDDSDSDSASVSDASSNSDSDDDEDDEAELERQLAAAKAAATKTATVSTSKSSIESATALGENEEGELRLESDQPKEAPIPDISVPKLPARHLSLADDGTAFAGEADAGPSESRSAPELDCGKYKRALSKREKKAQPKKASASELWATIPAPRDDDLPQMRKDYQALHLSHTLDPKRFMKGGNKSGKAPDRFQIGTMVDAPRQMQNTTLRKEHKYRPGQVVTNVVGDVEAGTYAKRKFEELQSKRIFNGRGKGWQKRAKW</sequence>
<accession>A0AA48QV88</accession>